<keyword evidence="3" id="KW-1185">Reference proteome</keyword>
<dbReference type="SUPFAM" id="SSF56672">
    <property type="entry name" value="DNA/RNA polymerases"/>
    <property type="match status" value="1"/>
</dbReference>
<organism evidence="2 3">
    <name type="scientific">Loxostege sticticalis</name>
    <name type="common">Beet webworm moth</name>
    <dbReference type="NCBI Taxonomy" id="481309"/>
    <lineage>
        <taxon>Eukaryota</taxon>
        <taxon>Metazoa</taxon>
        <taxon>Ecdysozoa</taxon>
        <taxon>Arthropoda</taxon>
        <taxon>Hexapoda</taxon>
        <taxon>Insecta</taxon>
        <taxon>Pterygota</taxon>
        <taxon>Neoptera</taxon>
        <taxon>Endopterygota</taxon>
        <taxon>Lepidoptera</taxon>
        <taxon>Glossata</taxon>
        <taxon>Ditrysia</taxon>
        <taxon>Pyraloidea</taxon>
        <taxon>Crambidae</taxon>
        <taxon>Pyraustinae</taxon>
        <taxon>Loxostege</taxon>
    </lineage>
</organism>
<dbReference type="Pfam" id="PF00078">
    <property type="entry name" value="RVT_1"/>
    <property type="match status" value="1"/>
</dbReference>
<comment type="caution">
    <text evidence="2">The sequence shown here is derived from an EMBL/GenBank/DDBJ whole genome shotgun (WGS) entry which is preliminary data.</text>
</comment>
<evidence type="ECO:0000313" key="2">
    <source>
        <dbReference type="EMBL" id="KAL0868109.1"/>
    </source>
</evidence>
<gene>
    <name evidence="2" type="ORF">ABMA27_008745</name>
</gene>
<evidence type="ECO:0000259" key="1">
    <source>
        <dbReference type="PROSITE" id="PS50878"/>
    </source>
</evidence>
<accession>A0ABR3HCG8</accession>
<reference evidence="2 3" key="1">
    <citation type="submission" date="2024-06" db="EMBL/GenBank/DDBJ databases">
        <title>A chromosome-level genome assembly of beet webworm, Loxostege sticticalis.</title>
        <authorList>
            <person name="Zhang Y."/>
        </authorList>
    </citation>
    <scope>NUCLEOTIDE SEQUENCE [LARGE SCALE GENOMIC DNA]</scope>
    <source>
        <strain evidence="2">AQ026</strain>
        <tissue evidence="2">Whole body</tissue>
    </source>
</reference>
<dbReference type="InterPro" id="IPR043502">
    <property type="entry name" value="DNA/RNA_pol_sf"/>
</dbReference>
<feature type="domain" description="Reverse transcriptase" evidence="1">
    <location>
        <begin position="1"/>
        <end position="196"/>
    </location>
</feature>
<name>A0ABR3HCG8_LOXSC</name>
<proteinExistence type="predicted"/>
<dbReference type="PANTHER" id="PTHR47027:SF20">
    <property type="entry name" value="REVERSE TRANSCRIPTASE-LIKE PROTEIN WITH RNA-DIRECTED DNA POLYMERASE DOMAIN"/>
    <property type="match status" value="1"/>
</dbReference>
<dbReference type="Proteomes" id="UP001549920">
    <property type="component" value="Unassembled WGS sequence"/>
</dbReference>
<dbReference type="InterPro" id="IPR000477">
    <property type="entry name" value="RT_dom"/>
</dbReference>
<dbReference type="PROSITE" id="PS50878">
    <property type="entry name" value="RT_POL"/>
    <property type="match status" value="1"/>
</dbReference>
<dbReference type="EMBL" id="JBEUOH010000022">
    <property type="protein sequence ID" value="KAL0868109.1"/>
    <property type="molecule type" value="Genomic_DNA"/>
</dbReference>
<sequence length="270" mass="30997">MSLKHVVGYYTARNTPIYACFLDLSKAFDLVVYDIPWQKLERVGLPSEMVSLFRFWYDNQLNSVRWGGELSETYRLECGVRQGGLTSPRLFNLYVNALIEGLSSMRIGCHVANVCVNNISYADDMVLLAPSVSALRKLLRICETYANAHGLVYNTKKSEFMVFKAGNKLPDHVPPINLYGSPLARVRQFKYLGHIVTEDLKDDNDMEKERRALSVRANMLARRFSRCSVPVKITLFKAYCTSFYSSSLWVKYTQKSYNALRIQYMRSGRC</sequence>
<dbReference type="PANTHER" id="PTHR47027">
    <property type="entry name" value="REVERSE TRANSCRIPTASE DOMAIN-CONTAINING PROTEIN"/>
    <property type="match status" value="1"/>
</dbReference>
<protein>
    <recommendedName>
        <fullName evidence="1">Reverse transcriptase domain-containing protein</fullName>
    </recommendedName>
</protein>
<evidence type="ECO:0000313" key="3">
    <source>
        <dbReference type="Proteomes" id="UP001549920"/>
    </source>
</evidence>